<protein>
    <submittedName>
        <fullName evidence="1">Uncharacterized protein</fullName>
    </submittedName>
</protein>
<keyword evidence="2" id="KW-1185">Reference proteome</keyword>
<gene>
    <name evidence="1" type="ORF">ILYODFUR_028196</name>
</gene>
<sequence>ETSTPGLTFLRPSALALNPQFWILPQPKYSNLRRNPVWFNLQLTAQYQLCQTSEPCEPSTNCSPKTHQASSTPTSVHQTNCASSSTSITCQNKLVKLFSCLLSVILHVGQI</sequence>
<proteinExistence type="predicted"/>
<accession>A0ABV0TYX5</accession>
<comment type="caution">
    <text evidence="1">The sequence shown here is derived from an EMBL/GenBank/DDBJ whole genome shotgun (WGS) entry which is preliminary data.</text>
</comment>
<dbReference type="EMBL" id="JAHRIQ010050157">
    <property type="protein sequence ID" value="MEQ2237924.1"/>
    <property type="molecule type" value="Genomic_DNA"/>
</dbReference>
<evidence type="ECO:0000313" key="2">
    <source>
        <dbReference type="Proteomes" id="UP001482620"/>
    </source>
</evidence>
<organism evidence="1 2">
    <name type="scientific">Ilyodon furcidens</name>
    <name type="common">goldbreast splitfin</name>
    <dbReference type="NCBI Taxonomy" id="33524"/>
    <lineage>
        <taxon>Eukaryota</taxon>
        <taxon>Metazoa</taxon>
        <taxon>Chordata</taxon>
        <taxon>Craniata</taxon>
        <taxon>Vertebrata</taxon>
        <taxon>Euteleostomi</taxon>
        <taxon>Actinopterygii</taxon>
        <taxon>Neopterygii</taxon>
        <taxon>Teleostei</taxon>
        <taxon>Neoteleostei</taxon>
        <taxon>Acanthomorphata</taxon>
        <taxon>Ovalentaria</taxon>
        <taxon>Atherinomorphae</taxon>
        <taxon>Cyprinodontiformes</taxon>
        <taxon>Goodeidae</taxon>
        <taxon>Ilyodon</taxon>
    </lineage>
</organism>
<dbReference type="Proteomes" id="UP001482620">
    <property type="component" value="Unassembled WGS sequence"/>
</dbReference>
<evidence type="ECO:0000313" key="1">
    <source>
        <dbReference type="EMBL" id="MEQ2237924.1"/>
    </source>
</evidence>
<feature type="non-terminal residue" evidence="1">
    <location>
        <position position="1"/>
    </location>
</feature>
<name>A0ABV0TYX5_9TELE</name>
<feature type="non-terminal residue" evidence="1">
    <location>
        <position position="111"/>
    </location>
</feature>
<reference evidence="1 2" key="1">
    <citation type="submission" date="2021-06" db="EMBL/GenBank/DDBJ databases">
        <authorList>
            <person name="Palmer J.M."/>
        </authorList>
    </citation>
    <scope>NUCLEOTIDE SEQUENCE [LARGE SCALE GENOMIC DNA]</scope>
    <source>
        <strain evidence="2">if_2019</strain>
        <tissue evidence="1">Muscle</tissue>
    </source>
</reference>